<protein>
    <submittedName>
        <fullName evidence="9">SOS mutagenesis protein UmuD</fullName>
    </submittedName>
</protein>
<evidence type="ECO:0000256" key="3">
    <source>
        <dbReference type="ARBA" id="ARBA00022801"/>
    </source>
</evidence>
<dbReference type="AlphaFoldDB" id="A0A4P2VJY1"/>
<dbReference type="InterPro" id="IPR050077">
    <property type="entry name" value="LexA_repressor"/>
</dbReference>
<evidence type="ECO:0000256" key="1">
    <source>
        <dbReference type="ARBA" id="ARBA00007484"/>
    </source>
</evidence>
<dbReference type="InterPro" id="IPR006197">
    <property type="entry name" value="Peptidase_S24_LexA"/>
</dbReference>
<dbReference type="InterPro" id="IPR039418">
    <property type="entry name" value="LexA-like"/>
</dbReference>
<comment type="similarity">
    <text evidence="1 7">Belongs to the peptidase S24 family.</text>
</comment>
<name>A0A4P2VJY1_FLUSA</name>
<evidence type="ECO:0000256" key="7">
    <source>
        <dbReference type="RuleBase" id="RU003991"/>
    </source>
</evidence>
<dbReference type="PANTHER" id="PTHR33516:SF2">
    <property type="entry name" value="LEXA REPRESSOR-RELATED"/>
    <property type="match status" value="1"/>
</dbReference>
<dbReference type="RefSeq" id="WP_130608138.1">
    <property type="nucleotide sequence ID" value="NZ_AP019368.1"/>
</dbReference>
<dbReference type="PRINTS" id="PR00726">
    <property type="entry name" value="LEXASERPTASE"/>
</dbReference>
<accession>A0A4P2VJY1</accession>
<evidence type="ECO:0000259" key="8">
    <source>
        <dbReference type="Pfam" id="PF00717"/>
    </source>
</evidence>
<sequence length="137" mass="15123">MHCLPSFEKKLYLPFAFNSVCAGFPSPATDYMDKKIDLNEFIVKHPAATFYVRAEGNSMLGAGIHSGDLLVVDRSLKAVNGSIIVAIVDGEFTVKRLCLKNNSIVLQAENDLYKSIVIIDNMDFEIWGVVTTVIHSV</sequence>
<dbReference type="GO" id="GO:0006281">
    <property type="term" value="P:DNA repair"/>
    <property type="evidence" value="ECO:0007669"/>
    <property type="project" value="UniProtKB-KW"/>
</dbReference>
<keyword evidence="2" id="KW-0227">DNA damage</keyword>
<dbReference type="EMBL" id="AP019368">
    <property type="protein sequence ID" value="BBH53051.1"/>
    <property type="molecule type" value="Genomic_DNA"/>
</dbReference>
<keyword evidence="10" id="KW-1185">Reference proteome</keyword>
<evidence type="ECO:0000256" key="4">
    <source>
        <dbReference type="ARBA" id="ARBA00022813"/>
    </source>
</evidence>
<proteinExistence type="inferred from homology"/>
<keyword evidence="4 7" id="KW-0068">Autocatalytic cleavage</keyword>
<evidence type="ECO:0000313" key="9">
    <source>
        <dbReference type="EMBL" id="BBH53051.1"/>
    </source>
</evidence>
<dbReference type="GO" id="GO:0003677">
    <property type="term" value="F:DNA binding"/>
    <property type="evidence" value="ECO:0007669"/>
    <property type="project" value="InterPro"/>
</dbReference>
<dbReference type="Gene3D" id="2.10.109.10">
    <property type="entry name" value="Umud Fragment, subunit A"/>
    <property type="match status" value="1"/>
</dbReference>
<dbReference type="InterPro" id="IPR015927">
    <property type="entry name" value="Peptidase_S24_S26A/B/C"/>
</dbReference>
<evidence type="ECO:0000313" key="10">
    <source>
        <dbReference type="Proteomes" id="UP000291236"/>
    </source>
</evidence>
<organism evidence="9 10">
    <name type="scientific">Fluviispira sanaruensis</name>
    <dbReference type="NCBI Taxonomy" id="2493639"/>
    <lineage>
        <taxon>Bacteria</taxon>
        <taxon>Pseudomonadati</taxon>
        <taxon>Bdellovibrionota</taxon>
        <taxon>Oligoflexia</taxon>
        <taxon>Silvanigrellales</taxon>
        <taxon>Silvanigrellaceae</taxon>
        <taxon>Fluviispira</taxon>
    </lineage>
</organism>
<keyword evidence="6" id="KW-0742">SOS response</keyword>
<dbReference type="KEGG" id="sbf:JCM31447_14940"/>
<gene>
    <name evidence="9" type="ORF">JCM31447_14940</name>
</gene>
<dbReference type="InterPro" id="IPR036286">
    <property type="entry name" value="LexA/Signal_pep-like_sf"/>
</dbReference>
<dbReference type="PANTHER" id="PTHR33516">
    <property type="entry name" value="LEXA REPRESSOR"/>
    <property type="match status" value="1"/>
</dbReference>
<dbReference type="Pfam" id="PF00717">
    <property type="entry name" value="Peptidase_S24"/>
    <property type="match status" value="1"/>
</dbReference>
<dbReference type="CDD" id="cd06529">
    <property type="entry name" value="S24_LexA-like"/>
    <property type="match status" value="1"/>
</dbReference>
<dbReference type="GO" id="GO:0016787">
    <property type="term" value="F:hydrolase activity"/>
    <property type="evidence" value="ECO:0007669"/>
    <property type="project" value="UniProtKB-KW"/>
</dbReference>
<dbReference type="GO" id="GO:0006355">
    <property type="term" value="P:regulation of DNA-templated transcription"/>
    <property type="evidence" value="ECO:0007669"/>
    <property type="project" value="InterPro"/>
</dbReference>
<reference evidence="9 10" key="1">
    <citation type="submission" date="2018-12" db="EMBL/GenBank/DDBJ databases">
        <title>Rubrispira sanarue gen. nov., sp., nov., a member of the order Silvanigrellales, isolated from a brackish lake in Hamamatsu Japan.</title>
        <authorList>
            <person name="Maejima Y."/>
            <person name="Iino T."/>
            <person name="Muraguchi Y."/>
            <person name="Fukuda K."/>
            <person name="Nojiri H."/>
            <person name="Ohkuma M."/>
            <person name="Moriuchi R."/>
            <person name="Dohra H."/>
            <person name="Kimbara K."/>
            <person name="Shintani M."/>
        </authorList>
    </citation>
    <scope>NUCLEOTIDE SEQUENCE [LARGE SCALE GENOMIC DNA]</scope>
    <source>
        <strain evidence="9 10">RF1110005</strain>
    </source>
</reference>
<dbReference type="Proteomes" id="UP000291236">
    <property type="component" value="Chromosome"/>
</dbReference>
<evidence type="ECO:0000256" key="2">
    <source>
        <dbReference type="ARBA" id="ARBA00022763"/>
    </source>
</evidence>
<dbReference type="OrthoDB" id="9787787at2"/>
<dbReference type="SUPFAM" id="SSF51306">
    <property type="entry name" value="LexA/Signal peptidase"/>
    <property type="match status" value="1"/>
</dbReference>
<evidence type="ECO:0000256" key="6">
    <source>
        <dbReference type="ARBA" id="ARBA00023236"/>
    </source>
</evidence>
<dbReference type="NCBIfam" id="NF007621">
    <property type="entry name" value="PRK10276.1"/>
    <property type="match status" value="1"/>
</dbReference>
<feature type="domain" description="Peptidase S24/S26A/S26B/S26C" evidence="8">
    <location>
        <begin position="18"/>
        <end position="130"/>
    </location>
</feature>
<keyword evidence="3 7" id="KW-0378">Hydrolase</keyword>
<evidence type="ECO:0000256" key="5">
    <source>
        <dbReference type="ARBA" id="ARBA00023204"/>
    </source>
</evidence>
<keyword evidence="5" id="KW-0234">DNA repair</keyword>
<dbReference type="GO" id="GO:0009432">
    <property type="term" value="P:SOS response"/>
    <property type="evidence" value="ECO:0007669"/>
    <property type="project" value="UniProtKB-KW"/>
</dbReference>